<dbReference type="Proteomes" id="UP000001058">
    <property type="component" value="Unassembled WGS sequence"/>
</dbReference>
<proteinExistence type="predicted"/>
<accession>D8U7K6</accession>
<dbReference type="AlphaFoldDB" id="D8U7K6"/>
<evidence type="ECO:0000313" key="2">
    <source>
        <dbReference type="Proteomes" id="UP000001058"/>
    </source>
</evidence>
<name>D8U7K6_VOLCA</name>
<sequence length="69" mass="7194">MGGILVDRFGKPVAFREGVAAARRITVQVAISSVTKQDGHGISLALLGAVADQLQLLASLGYDLQLVMS</sequence>
<gene>
    <name evidence="1" type="ORF">VOLCADRAFT_118810</name>
</gene>
<dbReference type="EMBL" id="GL378365">
    <property type="protein sequence ID" value="EFJ44252.1"/>
    <property type="molecule type" value="Genomic_DNA"/>
</dbReference>
<evidence type="ECO:0000313" key="1">
    <source>
        <dbReference type="EMBL" id="EFJ44252.1"/>
    </source>
</evidence>
<feature type="non-terminal residue" evidence="1">
    <location>
        <position position="69"/>
    </location>
</feature>
<dbReference type="GeneID" id="9626156"/>
<dbReference type="KEGG" id="vcn:VOLCADRAFT_118810"/>
<dbReference type="RefSeq" id="XP_002954611.1">
    <property type="nucleotide sequence ID" value="XM_002954565.1"/>
</dbReference>
<keyword evidence="2" id="KW-1185">Reference proteome</keyword>
<organism evidence="2">
    <name type="scientific">Volvox carteri f. nagariensis</name>
    <dbReference type="NCBI Taxonomy" id="3068"/>
    <lineage>
        <taxon>Eukaryota</taxon>
        <taxon>Viridiplantae</taxon>
        <taxon>Chlorophyta</taxon>
        <taxon>core chlorophytes</taxon>
        <taxon>Chlorophyceae</taxon>
        <taxon>CS clade</taxon>
        <taxon>Chlamydomonadales</taxon>
        <taxon>Volvocaceae</taxon>
        <taxon>Volvox</taxon>
    </lineage>
</organism>
<dbReference type="InParanoid" id="D8U7K6"/>
<protein>
    <submittedName>
        <fullName evidence="1">Uncharacterized protein</fullName>
    </submittedName>
</protein>
<reference evidence="1 2" key="1">
    <citation type="journal article" date="2010" name="Science">
        <title>Genomic analysis of organismal complexity in the multicellular green alga Volvox carteri.</title>
        <authorList>
            <person name="Prochnik S.E."/>
            <person name="Umen J."/>
            <person name="Nedelcu A.M."/>
            <person name="Hallmann A."/>
            <person name="Miller S.M."/>
            <person name="Nishii I."/>
            <person name="Ferris P."/>
            <person name="Kuo A."/>
            <person name="Mitros T."/>
            <person name="Fritz-Laylin L.K."/>
            <person name="Hellsten U."/>
            <person name="Chapman J."/>
            <person name="Simakov O."/>
            <person name="Rensing S.A."/>
            <person name="Terry A."/>
            <person name="Pangilinan J."/>
            <person name="Kapitonov V."/>
            <person name="Jurka J."/>
            <person name="Salamov A."/>
            <person name="Shapiro H."/>
            <person name="Schmutz J."/>
            <person name="Grimwood J."/>
            <person name="Lindquist E."/>
            <person name="Lucas S."/>
            <person name="Grigoriev I.V."/>
            <person name="Schmitt R."/>
            <person name="Kirk D."/>
            <person name="Rokhsar D.S."/>
        </authorList>
    </citation>
    <scope>NUCLEOTIDE SEQUENCE [LARGE SCALE GENOMIC DNA]</scope>
    <source>
        <strain evidence="2">f. Nagariensis / Eve</strain>
    </source>
</reference>
<dbReference type="STRING" id="3068.D8U7K6"/>